<proteinExistence type="predicted"/>
<sequence length="116" mass="12890">MKFKVVFHIDWGQEENLKMAITNITNLLKIVPREDTDICVLANGPAVKLFQQGRALGYASDIQDLSDKGVHFRVCNNALKHFAVAKDSLVSTCEVVPAGIMELVRLQAEGYAYIKP</sequence>
<dbReference type="SUPFAM" id="SSF75169">
    <property type="entry name" value="DsrEFH-like"/>
    <property type="match status" value="1"/>
</dbReference>
<dbReference type="InterPro" id="IPR027396">
    <property type="entry name" value="DsrEFH-like"/>
</dbReference>
<dbReference type="EMBL" id="OJIN01000184">
    <property type="protein sequence ID" value="SPD75069.1"/>
    <property type="molecule type" value="Genomic_DNA"/>
</dbReference>
<reference evidence="1" key="1">
    <citation type="submission" date="2018-01" db="EMBL/GenBank/DDBJ databases">
        <authorList>
            <person name="Regsiter A."/>
            <person name="William W."/>
        </authorList>
    </citation>
    <scope>NUCLEOTIDE SEQUENCE</scope>
    <source>
        <strain evidence="1">TRIP AH-1</strain>
    </source>
</reference>
<name>A0A445N053_9BACT</name>
<evidence type="ECO:0000313" key="1">
    <source>
        <dbReference type="EMBL" id="SPD75069.1"/>
    </source>
</evidence>
<dbReference type="PANTHER" id="PTHR37691">
    <property type="entry name" value="BLR3518 PROTEIN"/>
    <property type="match status" value="1"/>
</dbReference>
<organism evidence="1">
    <name type="scientific">uncultured Desulfobacterium sp</name>
    <dbReference type="NCBI Taxonomy" id="201089"/>
    <lineage>
        <taxon>Bacteria</taxon>
        <taxon>Pseudomonadati</taxon>
        <taxon>Thermodesulfobacteriota</taxon>
        <taxon>Desulfobacteria</taxon>
        <taxon>Desulfobacterales</taxon>
        <taxon>Desulfobacteriaceae</taxon>
        <taxon>Desulfobacterium</taxon>
        <taxon>environmental samples</taxon>
    </lineage>
</organism>
<dbReference type="AlphaFoldDB" id="A0A445N053"/>
<dbReference type="InterPro" id="IPR003787">
    <property type="entry name" value="Sulphur_relay_DsrE/F-like"/>
</dbReference>
<gene>
    <name evidence="1" type="ORF">PITCH_A420030</name>
</gene>
<dbReference type="PANTHER" id="PTHR37691:SF1">
    <property type="entry name" value="BLR3518 PROTEIN"/>
    <property type="match status" value="1"/>
</dbReference>
<protein>
    <submittedName>
        <fullName evidence="1">Uncharacterized protein</fullName>
    </submittedName>
</protein>
<accession>A0A445N053</accession>
<dbReference type="Pfam" id="PF02635">
    <property type="entry name" value="DsrE"/>
    <property type="match status" value="1"/>
</dbReference>
<dbReference type="Gene3D" id="3.40.1260.10">
    <property type="entry name" value="DsrEFH-like"/>
    <property type="match status" value="1"/>
</dbReference>